<name>A0ABQ6MJ87_9STRA</name>
<feature type="transmembrane region" description="Helical" evidence="5">
    <location>
        <begin position="979"/>
        <end position="1004"/>
    </location>
</feature>
<dbReference type="InterPro" id="IPR050180">
    <property type="entry name" value="RNR_Ribonuclease"/>
</dbReference>
<evidence type="ECO:0000256" key="3">
    <source>
        <dbReference type="ARBA" id="ARBA00023242"/>
    </source>
</evidence>
<organism evidence="7 8">
    <name type="scientific">Tetraparma gracilis</name>
    <dbReference type="NCBI Taxonomy" id="2962635"/>
    <lineage>
        <taxon>Eukaryota</taxon>
        <taxon>Sar</taxon>
        <taxon>Stramenopiles</taxon>
        <taxon>Ochrophyta</taxon>
        <taxon>Bolidophyceae</taxon>
        <taxon>Parmales</taxon>
        <taxon>Triparmaceae</taxon>
        <taxon>Tetraparma</taxon>
    </lineage>
</organism>
<accession>A0ABQ6MJ87</accession>
<dbReference type="Pfam" id="PF00773">
    <property type="entry name" value="RNB"/>
    <property type="match status" value="1"/>
</dbReference>
<dbReference type="EMBL" id="BRYB01001517">
    <property type="protein sequence ID" value="GMI27529.1"/>
    <property type="molecule type" value="Genomic_DNA"/>
</dbReference>
<reference evidence="7 8" key="1">
    <citation type="journal article" date="2023" name="Commun. Biol.">
        <title>Genome analysis of Parmales, the sister group of diatoms, reveals the evolutionary specialization of diatoms from phago-mixotrophs to photoautotrophs.</title>
        <authorList>
            <person name="Ban H."/>
            <person name="Sato S."/>
            <person name="Yoshikawa S."/>
            <person name="Yamada K."/>
            <person name="Nakamura Y."/>
            <person name="Ichinomiya M."/>
            <person name="Sato N."/>
            <person name="Blanc-Mathieu R."/>
            <person name="Endo H."/>
            <person name="Kuwata A."/>
            <person name="Ogata H."/>
        </authorList>
    </citation>
    <scope>NUCLEOTIDE SEQUENCE [LARGE SCALE GENOMIC DNA]</scope>
</reference>
<dbReference type="InterPro" id="IPR001900">
    <property type="entry name" value="RNase_II/R"/>
</dbReference>
<gene>
    <name evidence="7" type="ORF">TeGR_g13350</name>
</gene>
<feature type="domain" description="RNB" evidence="6">
    <location>
        <begin position="438"/>
        <end position="773"/>
    </location>
</feature>
<keyword evidence="5" id="KW-0472">Membrane</keyword>
<evidence type="ECO:0000256" key="5">
    <source>
        <dbReference type="SAM" id="Phobius"/>
    </source>
</evidence>
<sequence length="1063" mass="111684">MTTLPSATLPSATLPSASLSFPPPSSARTVSLAPSASLSYPFSSLQHPYGLLPLPAQAAVSSKPAAAGAAEAGKRRAAAGTEAALPFADLAAFTAHVAATEAGALLLPLDVGAAEQLLDALASPDAAFLASHIFIFPLEHLRSPELCSSLDPTALLKRPGNQHVVTTGPLPPDAVDALPHGGSVRTFSAATLPAYIKSQSPLTFDYVRDPPPAFAPPPPPPPASQPGVYEGLLRVDADGQPHISVFTATGSRQKVLLRDTGNALAGDRVGAGLLEHGDWLAPAKAREKGDGAGVLLHGTSAAPASAGAGATPTADVQRVIRRSQEFSLPAIGHIEELPAAGEPAVFTPANADLPPFLLSLSDPALYLGKTITATVTSFPPGAASPLAKLSSVIGERTDKEVRTNVILQTFDVKLSVFSPDVLACLPSDDYQIVIEEGRRDFRDLPILSIDPPGCKDIDDALHCHLLPNGNHSVGVHIADVTHYVAAGSAIDVEAGKRSTSTYLVDRRLDMLPGLLTTDLCSLKPNVDRYAFSVVWEIEPDGTIVDAQFTKSIIHSIAGLTYQQAQGYIDEPKPLAGQEGVKQAACVRLNELAKIFRAARIRNGALTLSSPEVKFKMDDHTMNPTDVTSYTLYEANALVEEFMLLANITVAKRILRQFPTLGVLRNHPPPERSAFDELIAKAALKGWVIDPTTSLTLANSLDACEDPDPELNRLLRILSTRCMRPAAYFVSGSAPPPEWHHFGLASPIYTHFTSPIRRYADVCVHRLLASAIGHSPLADHLSSRHRNAQLAGRKSVEQHTAMFFASKGDVETDAYVTDVREVDGVVKVGCFVPRYGVEGTCKPAGCSGDVEAFGVDVAGTRVAVWDKVRVRIVTKDEVMKIEFVEKCDASLGHVVAATRLTAGVVVILSPPIPSLIRRSRAVVASLAAFLLLASLATFGTSFSASTLAFCVGYLACITITSCASSVISALTSEGMGTSDYLLLFGANNVAVNLLSAAGTAVWSGLGGNELQLFQAVAAFMLLSGLVVGLVGRGVQFLEVAGGPLAGKEAGSVGGGESDSGENLM</sequence>
<proteinExistence type="inferred from homology"/>
<dbReference type="InterPro" id="IPR022966">
    <property type="entry name" value="RNase_II/R_CS"/>
</dbReference>
<keyword evidence="2" id="KW-0698">rRNA processing</keyword>
<feature type="transmembrane region" description="Helical" evidence="5">
    <location>
        <begin position="1010"/>
        <end position="1029"/>
    </location>
</feature>
<dbReference type="SMART" id="SM00955">
    <property type="entry name" value="RNB"/>
    <property type="match status" value="1"/>
</dbReference>
<dbReference type="PANTHER" id="PTHR23355:SF35">
    <property type="entry name" value="EXOSOME COMPLEX EXONUCLEASE RRP44"/>
    <property type="match status" value="1"/>
</dbReference>
<evidence type="ECO:0000259" key="6">
    <source>
        <dbReference type="SMART" id="SM00955"/>
    </source>
</evidence>
<keyword evidence="5" id="KW-0812">Transmembrane</keyword>
<feature type="transmembrane region" description="Helical" evidence="5">
    <location>
        <begin position="945"/>
        <end position="967"/>
    </location>
</feature>
<protein>
    <recommendedName>
        <fullName evidence="6">RNB domain-containing protein</fullName>
    </recommendedName>
</protein>
<evidence type="ECO:0000256" key="4">
    <source>
        <dbReference type="RuleBase" id="RU003901"/>
    </source>
</evidence>
<comment type="caution">
    <text evidence="7">The sequence shown here is derived from an EMBL/GenBank/DDBJ whole genome shotgun (WGS) entry which is preliminary data.</text>
</comment>
<keyword evidence="5" id="KW-1133">Transmembrane helix</keyword>
<feature type="transmembrane region" description="Helical" evidence="5">
    <location>
        <begin position="889"/>
        <end position="908"/>
    </location>
</feature>
<dbReference type="Proteomes" id="UP001165060">
    <property type="component" value="Unassembled WGS sequence"/>
</dbReference>
<comment type="similarity">
    <text evidence="4">Belongs to the RNR ribonuclease family.</text>
</comment>
<dbReference type="SUPFAM" id="SSF50249">
    <property type="entry name" value="Nucleic acid-binding proteins"/>
    <property type="match status" value="2"/>
</dbReference>
<keyword evidence="8" id="KW-1185">Reference proteome</keyword>
<comment type="subcellular location">
    <subcellularLocation>
        <location evidence="1">Nucleus</location>
    </subcellularLocation>
</comment>
<dbReference type="PROSITE" id="PS01175">
    <property type="entry name" value="RIBONUCLEASE_II"/>
    <property type="match status" value="1"/>
</dbReference>
<evidence type="ECO:0000256" key="2">
    <source>
        <dbReference type="ARBA" id="ARBA00022552"/>
    </source>
</evidence>
<keyword evidence="3" id="KW-0539">Nucleus</keyword>
<evidence type="ECO:0000313" key="7">
    <source>
        <dbReference type="EMBL" id="GMI27529.1"/>
    </source>
</evidence>
<dbReference type="InterPro" id="IPR012340">
    <property type="entry name" value="NA-bd_OB-fold"/>
</dbReference>
<evidence type="ECO:0000256" key="1">
    <source>
        <dbReference type="ARBA" id="ARBA00004123"/>
    </source>
</evidence>
<dbReference type="PANTHER" id="PTHR23355">
    <property type="entry name" value="RIBONUCLEASE"/>
    <property type="match status" value="1"/>
</dbReference>
<feature type="non-terminal residue" evidence="7">
    <location>
        <position position="1063"/>
    </location>
</feature>
<evidence type="ECO:0000313" key="8">
    <source>
        <dbReference type="Proteomes" id="UP001165060"/>
    </source>
</evidence>
<feature type="transmembrane region" description="Helical" evidence="5">
    <location>
        <begin position="920"/>
        <end position="939"/>
    </location>
</feature>